<gene>
    <name evidence="1" type="ORF">TTAC_LOCUS9559</name>
</gene>
<reference evidence="1 2" key="2">
    <citation type="submission" date="2018-11" db="EMBL/GenBank/DDBJ databases">
        <authorList>
            <consortium name="Pathogen Informatics"/>
        </authorList>
    </citation>
    <scope>NUCLEOTIDE SEQUENCE [LARGE SCALE GENOMIC DNA]</scope>
</reference>
<organism evidence="3">
    <name type="scientific">Hydatigena taeniaeformis</name>
    <name type="common">Feline tapeworm</name>
    <name type="synonym">Taenia taeniaeformis</name>
    <dbReference type="NCBI Taxonomy" id="6205"/>
    <lineage>
        <taxon>Eukaryota</taxon>
        <taxon>Metazoa</taxon>
        <taxon>Spiralia</taxon>
        <taxon>Lophotrochozoa</taxon>
        <taxon>Platyhelminthes</taxon>
        <taxon>Cestoda</taxon>
        <taxon>Eucestoda</taxon>
        <taxon>Cyclophyllidea</taxon>
        <taxon>Taeniidae</taxon>
        <taxon>Hydatigera</taxon>
    </lineage>
</organism>
<reference evidence="3" key="1">
    <citation type="submission" date="2017-02" db="UniProtKB">
        <authorList>
            <consortium name="WormBaseParasite"/>
        </authorList>
    </citation>
    <scope>IDENTIFICATION</scope>
</reference>
<dbReference type="Proteomes" id="UP000274429">
    <property type="component" value="Unassembled WGS sequence"/>
</dbReference>
<dbReference type="EMBL" id="UYWX01020889">
    <property type="protein sequence ID" value="VDM34407.1"/>
    <property type="molecule type" value="Genomic_DNA"/>
</dbReference>
<name>A0A0R3X7P9_HYDTA</name>
<keyword evidence="2" id="KW-1185">Reference proteome</keyword>
<accession>A0A0R3X7P9</accession>
<proteinExistence type="predicted"/>
<protein>
    <submittedName>
        <fullName evidence="1 3">Uncharacterized protein</fullName>
    </submittedName>
</protein>
<evidence type="ECO:0000313" key="2">
    <source>
        <dbReference type="Proteomes" id="UP000274429"/>
    </source>
</evidence>
<dbReference type="WBParaSite" id="TTAC_0000957401-mRNA-1">
    <property type="protein sequence ID" value="TTAC_0000957401-mRNA-1"/>
    <property type="gene ID" value="TTAC_0000957401"/>
</dbReference>
<evidence type="ECO:0000313" key="3">
    <source>
        <dbReference type="WBParaSite" id="TTAC_0000957401-mRNA-1"/>
    </source>
</evidence>
<sequence length="111" mass="12413">MVPTLHWHHSVSMELQVDQTPAPPLLNVPHPWEQDNEGRKVIMPATCEALLLSFQFILTANADDDEPGCKSSPLLTTVRPHASTFRFTSTLRFPVRLPPSQRRGCATSPRS</sequence>
<dbReference type="AlphaFoldDB" id="A0A0R3X7P9"/>
<evidence type="ECO:0000313" key="1">
    <source>
        <dbReference type="EMBL" id="VDM34407.1"/>
    </source>
</evidence>